<feature type="chain" id="PRO_5045479188" evidence="1">
    <location>
        <begin position="24"/>
        <end position="185"/>
    </location>
</feature>
<dbReference type="Pfam" id="PF03713">
    <property type="entry name" value="DUF305"/>
    <property type="match status" value="1"/>
</dbReference>
<feature type="signal peptide" evidence="1">
    <location>
        <begin position="1"/>
        <end position="23"/>
    </location>
</feature>
<dbReference type="InterPro" id="IPR012347">
    <property type="entry name" value="Ferritin-like"/>
</dbReference>
<evidence type="ECO:0000313" key="3">
    <source>
        <dbReference type="EMBL" id="GAA3212722.1"/>
    </source>
</evidence>
<comment type="caution">
    <text evidence="3">The sequence shown here is derived from an EMBL/GenBank/DDBJ whole genome shotgun (WGS) entry which is preliminary data.</text>
</comment>
<dbReference type="PANTHER" id="PTHR36933:SF1">
    <property type="entry name" value="SLL0788 PROTEIN"/>
    <property type="match status" value="1"/>
</dbReference>
<dbReference type="InterPro" id="IPR005183">
    <property type="entry name" value="DUF305_CopM-like"/>
</dbReference>
<dbReference type="EMBL" id="BAAAUV010000007">
    <property type="protein sequence ID" value="GAA3212722.1"/>
    <property type="molecule type" value="Genomic_DNA"/>
</dbReference>
<evidence type="ECO:0000256" key="1">
    <source>
        <dbReference type="SAM" id="SignalP"/>
    </source>
</evidence>
<keyword evidence="1" id="KW-0732">Signal</keyword>
<reference evidence="4" key="1">
    <citation type="journal article" date="2019" name="Int. J. Syst. Evol. Microbiol.">
        <title>The Global Catalogue of Microorganisms (GCM) 10K type strain sequencing project: providing services to taxonomists for standard genome sequencing and annotation.</title>
        <authorList>
            <consortium name="The Broad Institute Genomics Platform"/>
            <consortium name="The Broad Institute Genome Sequencing Center for Infectious Disease"/>
            <person name="Wu L."/>
            <person name="Ma J."/>
        </authorList>
    </citation>
    <scope>NUCLEOTIDE SEQUENCE [LARGE SCALE GENOMIC DNA]</scope>
    <source>
        <strain evidence="4">JCM 9377</strain>
    </source>
</reference>
<dbReference type="Proteomes" id="UP001501237">
    <property type="component" value="Unassembled WGS sequence"/>
</dbReference>
<keyword evidence="4" id="KW-1185">Reference proteome</keyword>
<evidence type="ECO:0000313" key="4">
    <source>
        <dbReference type="Proteomes" id="UP001501237"/>
    </source>
</evidence>
<protein>
    <submittedName>
        <fullName evidence="3">DUF305 domain-containing protein</fullName>
    </submittedName>
</protein>
<dbReference type="PROSITE" id="PS51257">
    <property type="entry name" value="PROKAR_LIPOPROTEIN"/>
    <property type="match status" value="1"/>
</dbReference>
<sequence length="185" mass="19946">MLRIIAPALAAVLLVSGCSGGSADPGTPPVKAAQQQPEDVMFLQMMLPHHEQGLQMVRMARTRAKNGKVRTLAAAIEATQSTEVTTMKGWLTSWNQPLTAPAGSHQEHGGMPETAARLIKGLGGSDAFDRDFLNLMIGHQDDAVQMAVTESADGADPEVKEWAHQVEQSRRGQIKDMLALLKTLR</sequence>
<dbReference type="Gene3D" id="1.20.1260.10">
    <property type="match status" value="1"/>
</dbReference>
<gene>
    <name evidence="3" type="ORF">GCM10010468_32240</name>
</gene>
<organism evidence="3 4">
    <name type="scientific">Actinocorallia longicatena</name>
    <dbReference type="NCBI Taxonomy" id="111803"/>
    <lineage>
        <taxon>Bacteria</taxon>
        <taxon>Bacillati</taxon>
        <taxon>Actinomycetota</taxon>
        <taxon>Actinomycetes</taxon>
        <taxon>Streptosporangiales</taxon>
        <taxon>Thermomonosporaceae</taxon>
        <taxon>Actinocorallia</taxon>
    </lineage>
</organism>
<dbReference type="PANTHER" id="PTHR36933">
    <property type="entry name" value="SLL0788 PROTEIN"/>
    <property type="match status" value="1"/>
</dbReference>
<evidence type="ECO:0000259" key="2">
    <source>
        <dbReference type="Pfam" id="PF03713"/>
    </source>
</evidence>
<accession>A0ABP6QCN8</accession>
<name>A0ABP6QCN8_9ACTN</name>
<proteinExistence type="predicted"/>
<feature type="domain" description="DUF305" evidence="2">
    <location>
        <begin position="39"/>
        <end position="181"/>
    </location>
</feature>